<evidence type="ECO:0000256" key="4">
    <source>
        <dbReference type="ARBA" id="ARBA00023125"/>
    </source>
</evidence>
<keyword evidence="4" id="KW-0238">DNA-binding</keyword>
<sequence>MRNILDATPKALKDELYPKVRAILDAPDVKTARLLLDQVLEDYEDKAAKAMEVLETGFDDATAACWRKMMIEPYGFRFIPFIVGNDRLGPHVMNLFINRQIVVSCIHGDILNGQRSEPLLNTFKKGNRCFAIIQVS</sequence>
<evidence type="ECO:0000313" key="7">
    <source>
        <dbReference type="Proteomes" id="UP001232445"/>
    </source>
</evidence>
<gene>
    <name evidence="6" type="ORF">J2S00_003834</name>
</gene>
<keyword evidence="5" id="KW-0233">DNA recombination</keyword>
<comment type="similarity">
    <text evidence="2">Belongs to the transposase mutator family.</text>
</comment>
<keyword evidence="3" id="KW-0815">Transposition</keyword>
<proteinExistence type="inferred from homology"/>
<protein>
    <submittedName>
        <fullName evidence="6">Uncharacterized protein</fullName>
    </submittedName>
</protein>
<evidence type="ECO:0000256" key="3">
    <source>
        <dbReference type="ARBA" id="ARBA00022578"/>
    </source>
</evidence>
<evidence type="ECO:0000256" key="2">
    <source>
        <dbReference type="ARBA" id="ARBA00010961"/>
    </source>
</evidence>
<evidence type="ECO:0000256" key="1">
    <source>
        <dbReference type="ARBA" id="ARBA00002190"/>
    </source>
</evidence>
<dbReference type="Pfam" id="PF00872">
    <property type="entry name" value="Transposase_mut"/>
    <property type="match status" value="1"/>
</dbReference>
<name>A0ABU0CXW6_9BACI</name>
<evidence type="ECO:0000256" key="5">
    <source>
        <dbReference type="ARBA" id="ARBA00023172"/>
    </source>
</evidence>
<reference evidence="6 7" key="1">
    <citation type="submission" date="2023-07" db="EMBL/GenBank/DDBJ databases">
        <title>Genomic Encyclopedia of Type Strains, Phase IV (KMG-IV): sequencing the most valuable type-strain genomes for metagenomic binning, comparative biology and taxonomic classification.</title>
        <authorList>
            <person name="Goeker M."/>
        </authorList>
    </citation>
    <scope>NUCLEOTIDE SEQUENCE [LARGE SCALE GENOMIC DNA]</scope>
    <source>
        <strain evidence="6 7">DSM 17740</strain>
    </source>
</reference>
<comment type="function">
    <text evidence="1">Required for the transposition of the insertion element.</text>
</comment>
<evidence type="ECO:0000313" key="6">
    <source>
        <dbReference type="EMBL" id="MDQ0340994.1"/>
    </source>
</evidence>
<dbReference type="Proteomes" id="UP001232445">
    <property type="component" value="Unassembled WGS sequence"/>
</dbReference>
<comment type="caution">
    <text evidence="6">The sequence shown here is derived from an EMBL/GenBank/DDBJ whole genome shotgun (WGS) entry which is preliminary data.</text>
</comment>
<accession>A0ABU0CXW6</accession>
<organism evidence="6 7">
    <name type="scientific">Caldalkalibacillus uzonensis</name>
    <dbReference type="NCBI Taxonomy" id="353224"/>
    <lineage>
        <taxon>Bacteria</taxon>
        <taxon>Bacillati</taxon>
        <taxon>Bacillota</taxon>
        <taxon>Bacilli</taxon>
        <taxon>Bacillales</taxon>
        <taxon>Bacillaceae</taxon>
        <taxon>Caldalkalibacillus</taxon>
    </lineage>
</organism>
<keyword evidence="7" id="KW-1185">Reference proteome</keyword>
<dbReference type="EMBL" id="JAUSUQ010000026">
    <property type="protein sequence ID" value="MDQ0340994.1"/>
    <property type="molecule type" value="Genomic_DNA"/>
</dbReference>
<dbReference type="InterPro" id="IPR001207">
    <property type="entry name" value="Transposase_mutator"/>
</dbReference>